<evidence type="ECO:0000256" key="3">
    <source>
        <dbReference type="SAM" id="SignalP"/>
    </source>
</evidence>
<reference evidence="5" key="1">
    <citation type="submission" date="2022-08" db="UniProtKB">
        <authorList>
            <consortium name="EnsemblMetazoa"/>
        </authorList>
    </citation>
    <scope>IDENTIFICATION</scope>
    <source>
        <strain evidence="5">05x7-T-G4-1.051#20</strain>
    </source>
</reference>
<dbReference type="InterPro" id="IPR013087">
    <property type="entry name" value="Znf_C2H2_type"/>
</dbReference>
<evidence type="ECO:0000259" key="4">
    <source>
        <dbReference type="PROSITE" id="PS50157"/>
    </source>
</evidence>
<dbReference type="PANTHER" id="PTHR33845:SF1">
    <property type="entry name" value="C2H2-TYPE DOMAIN-CONTAINING PROTEIN"/>
    <property type="match status" value="1"/>
</dbReference>
<feature type="chain" id="PRO_5036463284" description="C2H2-type domain-containing protein" evidence="3">
    <location>
        <begin position="17"/>
        <end position="1222"/>
    </location>
</feature>
<name>A0A8W8HNY9_MAGGI</name>
<evidence type="ECO:0000313" key="5">
    <source>
        <dbReference type="EnsemblMetazoa" id="G10406.3:cds"/>
    </source>
</evidence>
<dbReference type="PROSITE" id="PS00028">
    <property type="entry name" value="ZINC_FINGER_C2H2_1"/>
    <property type="match status" value="1"/>
</dbReference>
<dbReference type="GO" id="GO:0008270">
    <property type="term" value="F:zinc ion binding"/>
    <property type="evidence" value="ECO:0007669"/>
    <property type="project" value="UniProtKB-KW"/>
</dbReference>
<dbReference type="EnsemblMetazoa" id="G10406.3">
    <property type="protein sequence ID" value="G10406.3:cds"/>
    <property type="gene ID" value="G10406"/>
</dbReference>
<keyword evidence="3" id="KW-0732">Signal</keyword>
<feature type="signal peptide" evidence="3">
    <location>
        <begin position="1"/>
        <end position="16"/>
    </location>
</feature>
<dbReference type="PANTHER" id="PTHR33845">
    <property type="entry name" value="C2H2-TYPE DOMAIN-CONTAINING PROTEIN"/>
    <property type="match status" value="1"/>
</dbReference>
<keyword evidence="6" id="KW-1185">Reference proteome</keyword>
<sequence length="1222" mass="137077">MLRLLVLSCALSASLGNYAGKQGDPNPPIDPRDVRNVVPGLKPGDIITPVSIDNIQIGSEGLPWVDESPINPFIIDQTPVINSNINARPLDLNDGRGGQVYENPFVDGSGLPNKRKPSYDGSRKVPVPPVTPPNGYGGDVDPLIPNNRLPLPDSNYVDRPYPDTVTDQRQQFDEMVSARLRTNTGLSPQVLPDRKGLSEGDIASEGHLICYRAGVFSLFGDYTICPFHRYSLGIRWKKKSSCSHPSHSTTAKAEVGRSITLSMSRHLHTVYGYIVPIGSGLCSRCRKNVTQEMKWCECCKDASSAQICKNTSDDTPEATLQQSRNLQTRTENYAEQCHTETENSAEQCHSETLSQTDESTTYTLSQESSWSTSLEGQIHLTDGIENLNNTLMSLSGGQVSPIKFQLKTPLREVQSSTRRYLKRKAKEVVHTVLNHLAPGQSSDMFQLLYEDNCHEDTEQSDKTELKITDTILQLYCEAENNALKRQLLSLLSLPNAHSKSKLQKLIPGLTKWEIDQSRAHAASHGAGSLPGPMEPGYRHRMNKEKLEHALSFFLDPKFHQICSYGTKDLHCNNGQTVTIPQVVRTTCHSSLLQMYKSYCSETSFVPLSDSTLYKILSTCSASKRTNLTGLDNIATDGAAAVDDLIKMCDQLKGLGSETNTVANLTTALKSLKMYLKSEYKFSMGLSSGCQDHCLKFALSHPTNVLLQEECDHSHEEICGKCNILNEINSALFNEIQNIRTSDVAEELALTAEKALEKISDWKAHILRTQNQEEGRYRALEELQPHQLLIIMDWAMKFLPALYREKQSDFFGQKGMSWHVSVAIFRAEDGSLKHKTFNHIFGAVRQDWFAVASAIEHILKSIRVQMPGIEEVFLRSDNAGCYHCGCLWLSMHGISERTGISIVRYDFSEPQAGKSYCDAKIAHMRSKLRMFVSSGENVTTPFDMKKAIMDGSGVAGCQCAAFEGDDIIAWHSFSIGIGIKIKREDVLKSEQLDTGLIILSDFEEPSKNYGVISHIKNCSVTPTSIFHCSELGCNQQFSSYQILQEHILLDRHVQEKTSTYDALRHHWSELCNSNLFISKQLVQIGRDHHTLVKNSSVEKLQQGWALKKTRKFARFSSKVKDFLHRVFQEGEESGRKAIPVEVSQRMKSLRNSTGEKFFDPDEWLQPSQINSFFSRLSLNAKARDIKDEPEEDDHLREILQSIYEEEERDSIRDAMTLELDSPI</sequence>
<dbReference type="Proteomes" id="UP000005408">
    <property type="component" value="Unassembled WGS sequence"/>
</dbReference>
<feature type="region of interest" description="Disordered" evidence="2">
    <location>
        <begin position="94"/>
        <end position="141"/>
    </location>
</feature>
<evidence type="ECO:0000256" key="2">
    <source>
        <dbReference type="SAM" id="MobiDB-lite"/>
    </source>
</evidence>
<keyword evidence="1" id="KW-0479">Metal-binding</keyword>
<keyword evidence="1" id="KW-0862">Zinc</keyword>
<evidence type="ECO:0000256" key="1">
    <source>
        <dbReference type="PROSITE-ProRule" id="PRU00042"/>
    </source>
</evidence>
<dbReference type="AlphaFoldDB" id="A0A8W8HNY9"/>
<feature type="domain" description="C2H2-type" evidence="4">
    <location>
        <begin position="1025"/>
        <end position="1056"/>
    </location>
</feature>
<keyword evidence="1" id="KW-0863">Zinc-finger</keyword>
<accession>A0A8W8HNY9</accession>
<evidence type="ECO:0000313" key="6">
    <source>
        <dbReference type="Proteomes" id="UP000005408"/>
    </source>
</evidence>
<organism evidence="5 6">
    <name type="scientific">Magallana gigas</name>
    <name type="common">Pacific oyster</name>
    <name type="synonym">Crassostrea gigas</name>
    <dbReference type="NCBI Taxonomy" id="29159"/>
    <lineage>
        <taxon>Eukaryota</taxon>
        <taxon>Metazoa</taxon>
        <taxon>Spiralia</taxon>
        <taxon>Lophotrochozoa</taxon>
        <taxon>Mollusca</taxon>
        <taxon>Bivalvia</taxon>
        <taxon>Autobranchia</taxon>
        <taxon>Pteriomorphia</taxon>
        <taxon>Ostreida</taxon>
        <taxon>Ostreoidea</taxon>
        <taxon>Ostreidae</taxon>
        <taxon>Magallana</taxon>
    </lineage>
</organism>
<dbReference type="PROSITE" id="PS50157">
    <property type="entry name" value="ZINC_FINGER_C2H2_2"/>
    <property type="match status" value="1"/>
</dbReference>
<protein>
    <recommendedName>
        <fullName evidence="4">C2H2-type domain-containing protein</fullName>
    </recommendedName>
</protein>
<proteinExistence type="predicted"/>